<dbReference type="OrthoDB" id="1854918at2759"/>
<accession>A0A6J1C1U1</accession>
<evidence type="ECO:0000256" key="1">
    <source>
        <dbReference type="SAM" id="Phobius"/>
    </source>
</evidence>
<sequence length="68" mass="7719">MAGEEVSGPAGPKVLRFLYFAGAGFVFAIAVNKWREMERRSLLQQHQKQMLNHQFSETPNDAVQKVVE</sequence>
<organism evidence="2 4">
    <name type="scientific">Momordica charantia</name>
    <name type="common">Bitter gourd</name>
    <name type="synonym">Balsam pear</name>
    <dbReference type="NCBI Taxonomy" id="3673"/>
    <lineage>
        <taxon>Eukaryota</taxon>
        <taxon>Viridiplantae</taxon>
        <taxon>Streptophyta</taxon>
        <taxon>Embryophyta</taxon>
        <taxon>Tracheophyta</taxon>
        <taxon>Spermatophyta</taxon>
        <taxon>Magnoliopsida</taxon>
        <taxon>eudicotyledons</taxon>
        <taxon>Gunneridae</taxon>
        <taxon>Pentapetalae</taxon>
        <taxon>rosids</taxon>
        <taxon>fabids</taxon>
        <taxon>Cucurbitales</taxon>
        <taxon>Cucurbitaceae</taxon>
        <taxon>Momordiceae</taxon>
        <taxon>Momordica</taxon>
    </lineage>
</organism>
<keyword evidence="2" id="KW-1185">Reference proteome</keyword>
<keyword evidence="1" id="KW-1133">Transmembrane helix</keyword>
<dbReference type="GeneID" id="111006563"/>
<protein>
    <submittedName>
        <fullName evidence="3 4">Uncharacterized protein LOC111006563</fullName>
    </submittedName>
</protein>
<dbReference type="KEGG" id="mcha:111006563"/>
<evidence type="ECO:0000313" key="4">
    <source>
        <dbReference type="RefSeq" id="XP_022134378.1"/>
    </source>
</evidence>
<keyword evidence="1" id="KW-0812">Transmembrane</keyword>
<evidence type="ECO:0000313" key="3">
    <source>
        <dbReference type="RefSeq" id="XP_022134299.1"/>
    </source>
</evidence>
<name>A0A6J1C1U1_MOMCH</name>
<keyword evidence="1" id="KW-0472">Membrane</keyword>
<dbReference type="RefSeq" id="XP_022134299.1">
    <property type="nucleotide sequence ID" value="XM_022278607.1"/>
</dbReference>
<dbReference type="RefSeq" id="XP_022134378.1">
    <property type="nucleotide sequence ID" value="XM_022278686.1"/>
</dbReference>
<gene>
    <name evidence="3 4" type="primary">LOC111006563</name>
</gene>
<evidence type="ECO:0000313" key="2">
    <source>
        <dbReference type="Proteomes" id="UP000504603"/>
    </source>
</evidence>
<reference evidence="3 4" key="1">
    <citation type="submission" date="2025-04" db="UniProtKB">
        <authorList>
            <consortium name="RefSeq"/>
        </authorList>
    </citation>
    <scope>IDENTIFICATION</scope>
    <source>
        <strain evidence="3 4">OHB3-1</strain>
    </source>
</reference>
<dbReference type="AlphaFoldDB" id="A0A6J1C1U1"/>
<feature type="transmembrane region" description="Helical" evidence="1">
    <location>
        <begin position="14"/>
        <end position="31"/>
    </location>
</feature>
<dbReference type="Proteomes" id="UP000504603">
    <property type="component" value="Unplaced"/>
</dbReference>
<proteinExistence type="predicted"/>